<protein>
    <submittedName>
        <fullName evidence="8">Outer membrane immunogenic protein</fullName>
    </submittedName>
</protein>
<dbReference type="SUPFAM" id="SSF56925">
    <property type="entry name" value="OMPA-like"/>
    <property type="match status" value="1"/>
</dbReference>
<evidence type="ECO:0000256" key="5">
    <source>
        <dbReference type="ARBA" id="ARBA00038306"/>
    </source>
</evidence>
<evidence type="ECO:0000256" key="3">
    <source>
        <dbReference type="ARBA" id="ARBA00023136"/>
    </source>
</evidence>
<accession>A0A840C1F1</accession>
<evidence type="ECO:0000256" key="2">
    <source>
        <dbReference type="ARBA" id="ARBA00022729"/>
    </source>
</evidence>
<dbReference type="PANTHER" id="PTHR34001">
    <property type="entry name" value="BLL7405 PROTEIN"/>
    <property type="match status" value="1"/>
</dbReference>
<dbReference type="AlphaFoldDB" id="A0A840C1F1"/>
<feature type="signal peptide" evidence="6">
    <location>
        <begin position="1"/>
        <end position="23"/>
    </location>
</feature>
<keyword evidence="3" id="KW-0472">Membrane</keyword>
<feature type="domain" description="Outer membrane protein beta-barrel" evidence="7">
    <location>
        <begin position="43"/>
        <end position="256"/>
    </location>
</feature>
<comment type="similarity">
    <text evidence="5">Belongs to the Omp25/RopB family.</text>
</comment>
<evidence type="ECO:0000259" key="7">
    <source>
        <dbReference type="Pfam" id="PF13505"/>
    </source>
</evidence>
<evidence type="ECO:0000256" key="4">
    <source>
        <dbReference type="ARBA" id="ARBA00023237"/>
    </source>
</evidence>
<evidence type="ECO:0000256" key="1">
    <source>
        <dbReference type="ARBA" id="ARBA00004442"/>
    </source>
</evidence>
<reference evidence="8 9" key="1">
    <citation type="submission" date="2020-08" db="EMBL/GenBank/DDBJ databases">
        <title>Genomic Encyclopedia of Type Strains, Phase IV (KMG-IV): sequencing the most valuable type-strain genomes for metagenomic binning, comparative biology and taxonomic classification.</title>
        <authorList>
            <person name="Goeker M."/>
        </authorList>
    </citation>
    <scope>NUCLEOTIDE SEQUENCE [LARGE SCALE GENOMIC DNA]</scope>
    <source>
        <strain evidence="8 9">DSM 103737</strain>
    </source>
</reference>
<dbReference type="Gene3D" id="2.40.160.20">
    <property type="match status" value="1"/>
</dbReference>
<dbReference type="PANTHER" id="PTHR34001:SF3">
    <property type="entry name" value="BLL7405 PROTEIN"/>
    <property type="match status" value="1"/>
</dbReference>
<dbReference type="InterPro" id="IPR011250">
    <property type="entry name" value="OMP/PagP_B-barrel"/>
</dbReference>
<evidence type="ECO:0000313" key="8">
    <source>
        <dbReference type="EMBL" id="MBB4019344.1"/>
    </source>
</evidence>
<sequence>MKNLLRLSAAATALALSGAVAFAADLPSRTYTPPAEPLPPVFTWTGFYVGVNAGYGFSDSGNTRYVGDALYLSDVSAGDLPGSLSLKSEGFLGGAQVGYNYQFGAFVVGLEADIQYADMSDTGTSFAAAGFAEGKKELEWFGTLRARLGFAAMDRLLIFATGGLIYGDTKLTHSVFDTTGALLAVGSKSDTQAGWTIGGGLEYAFTNNLTAKAEYLYYDLGDTTAIAPNVIDPTTVAVLKAKNRGSIVRVGLNYKFDTF</sequence>
<keyword evidence="9" id="KW-1185">Reference proteome</keyword>
<gene>
    <name evidence="8" type="ORF">GGR16_004395</name>
</gene>
<dbReference type="GO" id="GO:0009279">
    <property type="term" value="C:cell outer membrane"/>
    <property type="evidence" value="ECO:0007669"/>
    <property type="project" value="UniProtKB-SubCell"/>
</dbReference>
<comment type="subcellular location">
    <subcellularLocation>
        <location evidence="1">Cell outer membrane</location>
    </subcellularLocation>
</comment>
<comment type="caution">
    <text evidence="8">The sequence shown here is derived from an EMBL/GenBank/DDBJ whole genome shotgun (WGS) entry which is preliminary data.</text>
</comment>
<keyword evidence="2 6" id="KW-0732">Signal</keyword>
<feature type="chain" id="PRO_5032779208" evidence="6">
    <location>
        <begin position="24"/>
        <end position="259"/>
    </location>
</feature>
<evidence type="ECO:0000256" key="6">
    <source>
        <dbReference type="SAM" id="SignalP"/>
    </source>
</evidence>
<dbReference type="Pfam" id="PF13505">
    <property type="entry name" value="OMP_b-brl"/>
    <property type="match status" value="1"/>
</dbReference>
<proteinExistence type="inferred from homology"/>
<dbReference type="Proteomes" id="UP000577362">
    <property type="component" value="Unassembled WGS sequence"/>
</dbReference>
<dbReference type="InterPro" id="IPR027385">
    <property type="entry name" value="Beta-barrel_OMP"/>
</dbReference>
<evidence type="ECO:0000313" key="9">
    <source>
        <dbReference type="Proteomes" id="UP000577362"/>
    </source>
</evidence>
<dbReference type="InterPro" id="IPR051692">
    <property type="entry name" value="OMP-like"/>
</dbReference>
<organism evidence="8 9">
    <name type="scientific">Chelatococcus caeni</name>
    <dbReference type="NCBI Taxonomy" id="1348468"/>
    <lineage>
        <taxon>Bacteria</taxon>
        <taxon>Pseudomonadati</taxon>
        <taxon>Pseudomonadota</taxon>
        <taxon>Alphaproteobacteria</taxon>
        <taxon>Hyphomicrobiales</taxon>
        <taxon>Chelatococcaceae</taxon>
        <taxon>Chelatococcus</taxon>
    </lineage>
</organism>
<dbReference type="RefSeq" id="WP_183318133.1">
    <property type="nucleotide sequence ID" value="NZ_JACIEN010000007.1"/>
</dbReference>
<keyword evidence="4" id="KW-0998">Cell outer membrane</keyword>
<name>A0A840C1F1_9HYPH</name>
<dbReference type="EMBL" id="JACIEN010000007">
    <property type="protein sequence ID" value="MBB4019344.1"/>
    <property type="molecule type" value="Genomic_DNA"/>
</dbReference>